<proteinExistence type="predicted"/>
<gene>
    <name evidence="2" type="ORF">D7V32_04910</name>
</gene>
<evidence type="ECO:0000256" key="1">
    <source>
        <dbReference type="SAM" id="SignalP"/>
    </source>
</evidence>
<dbReference type="AlphaFoldDB" id="A0A3A8EF67"/>
<keyword evidence="3" id="KW-1185">Reference proteome</keyword>
<dbReference type="Proteomes" id="UP000282388">
    <property type="component" value="Unassembled WGS sequence"/>
</dbReference>
<name>A0A3A8EF67_9GAMM</name>
<evidence type="ECO:0000313" key="2">
    <source>
        <dbReference type="EMBL" id="RKG32809.1"/>
    </source>
</evidence>
<reference evidence="2 3" key="1">
    <citation type="submission" date="2018-09" db="EMBL/GenBank/DDBJ databases">
        <title>The draft genome of Acinetobacter spp. strains.</title>
        <authorList>
            <person name="Qin J."/>
            <person name="Feng Y."/>
            <person name="Zong Z."/>
        </authorList>
    </citation>
    <scope>NUCLEOTIDE SEQUENCE [LARGE SCALE GENOMIC DNA]</scope>
    <source>
        <strain evidence="2 3">WCHAc060012</strain>
    </source>
</reference>
<dbReference type="OrthoDB" id="7202514at2"/>
<feature type="chain" id="PRO_5017439491" evidence="1">
    <location>
        <begin position="21"/>
        <end position="250"/>
    </location>
</feature>
<sequence length="250" mass="28738">MKITLKLILLQTTLITGAYAQICENKPLVQMVLKQANIKASESDLIDCKPDPENPSEMIMAYAVWRADYEDAGIGSFRLKILKFTQNGSVVKFIFDDEDELNSDAVALKSIHLDTANYRITKENRVLGVRFRYAVQSSVNPSTFSLLNLYDLKNKQKFLDRFIVSQSQVEMGTGCNAEVKYRKSTLTMKSTQSNQRFDIFVKSEIESYQSYGMIENCVDSKHQISEQRFNLKFDGSQYQIPKAYRSEYLY</sequence>
<protein>
    <submittedName>
        <fullName evidence="2">Uncharacterized protein</fullName>
    </submittedName>
</protein>
<keyword evidence="1" id="KW-0732">Signal</keyword>
<dbReference type="EMBL" id="RAXV01000007">
    <property type="protein sequence ID" value="RKG32809.1"/>
    <property type="molecule type" value="Genomic_DNA"/>
</dbReference>
<organism evidence="2 3">
    <name type="scientific">Acinetobacter tianfuensis</name>
    <dbReference type="NCBI Taxonomy" id="2419603"/>
    <lineage>
        <taxon>Bacteria</taxon>
        <taxon>Pseudomonadati</taxon>
        <taxon>Pseudomonadota</taxon>
        <taxon>Gammaproteobacteria</taxon>
        <taxon>Moraxellales</taxon>
        <taxon>Moraxellaceae</taxon>
        <taxon>Acinetobacter</taxon>
    </lineage>
</organism>
<feature type="signal peptide" evidence="1">
    <location>
        <begin position="1"/>
        <end position="20"/>
    </location>
</feature>
<comment type="caution">
    <text evidence="2">The sequence shown here is derived from an EMBL/GenBank/DDBJ whole genome shotgun (WGS) entry which is preliminary data.</text>
</comment>
<dbReference type="RefSeq" id="WP_120401792.1">
    <property type="nucleotide sequence ID" value="NZ_RAXV01000007.1"/>
</dbReference>
<accession>A0A3A8EF67</accession>
<evidence type="ECO:0000313" key="3">
    <source>
        <dbReference type="Proteomes" id="UP000282388"/>
    </source>
</evidence>